<reference evidence="2 3" key="1">
    <citation type="journal article" date="2013" name="Front. Microbiol.">
        <title>Comparative genomic analyses of the cyanobacterium, Lyngbya aestuarii BL J, a powerful hydrogen producer.</title>
        <authorList>
            <person name="Kothari A."/>
            <person name="Vaughn M."/>
            <person name="Garcia-Pichel F."/>
        </authorList>
    </citation>
    <scope>NUCLEOTIDE SEQUENCE [LARGE SCALE GENOMIC DNA]</scope>
    <source>
        <strain evidence="2 3">BL J</strain>
    </source>
</reference>
<feature type="domain" description="NACHT C-terminal Alpha/Beta" evidence="1">
    <location>
        <begin position="5"/>
        <end position="130"/>
    </location>
</feature>
<accession>U7QCR0</accession>
<dbReference type="Pfam" id="PF22724">
    <property type="entry name" value="NCAB1"/>
    <property type="match status" value="1"/>
</dbReference>
<dbReference type="AlphaFoldDB" id="U7QCR0"/>
<evidence type="ECO:0000313" key="2">
    <source>
        <dbReference type="EMBL" id="ERT05623.1"/>
    </source>
</evidence>
<protein>
    <recommendedName>
        <fullName evidence="1">NACHT C-terminal Alpha/Beta domain-containing protein</fullName>
    </recommendedName>
</protein>
<gene>
    <name evidence="2" type="ORF">M595_4424</name>
</gene>
<sequence length="131" mass="15012">MKELQPTQKTSPIVINSQPLEDETDNTAIAQELCNQIYQTVFPNDENIPEVNNHAQLKRLIPKLKKHLNTQHIALILYQCEPNTDLISFCRKLANDLHIAFITTQNIEAPLASFPDQPNLISILQNWLSER</sequence>
<comment type="caution">
    <text evidence="2">The sequence shown here is derived from an EMBL/GenBank/DDBJ whole genome shotgun (WGS) entry which is preliminary data.</text>
</comment>
<evidence type="ECO:0000259" key="1">
    <source>
        <dbReference type="Pfam" id="PF22724"/>
    </source>
</evidence>
<name>U7QCR0_9CYAN</name>
<evidence type="ECO:0000313" key="3">
    <source>
        <dbReference type="Proteomes" id="UP000017127"/>
    </source>
</evidence>
<dbReference type="RefSeq" id="WP_023068100.1">
    <property type="nucleotide sequence ID" value="NZ_AUZM01000052.1"/>
</dbReference>
<organism evidence="2 3">
    <name type="scientific">Lyngbya aestuarii BL J</name>
    <dbReference type="NCBI Taxonomy" id="1348334"/>
    <lineage>
        <taxon>Bacteria</taxon>
        <taxon>Bacillati</taxon>
        <taxon>Cyanobacteriota</taxon>
        <taxon>Cyanophyceae</taxon>
        <taxon>Oscillatoriophycideae</taxon>
        <taxon>Oscillatoriales</taxon>
        <taxon>Microcoleaceae</taxon>
        <taxon>Lyngbya</taxon>
    </lineage>
</organism>
<dbReference type="InterPro" id="IPR054611">
    <property type="entry name" value="NCAB"/>
</dbReference>
<proteinExistence type="predicted"/>
<keyword evidence="3" id="KW-1185">Reference proteome</keyword>
<dbReference type="EMBL" id="AUZM01000052">
    <property type="protein sequence ID" value="ERT05623.1"/>
    <property type="molecule type" value="Genomic_DNA"/>
</dbReference>
<dbReference type="Proteomes" id="UP000017127">
    <property type="component" value="Unassembled WGS sequence"/>
</dbReference>